<evidence type="ECO:0000256" key="1">
    <source>
        <dbReference type="ARBA" id="ARBA00022514"/>
    </source>
</evidence>
<dbReference type="InParanoid" id="A0A3Q3G0Q3"/>
<name>A0A3Q3G0Q3_9LABR</name>
<feature type="domain" description="Chemokine interleukin-8-like" evidence="3">
    <location>
        <begin position="27"/>
        <end position="77"/>
    </location>
</feature>
<dbReference type="GeneTree" id="ENSGT01030000234769"/>
<dbReference type="RefSeq" id="XP_065805968.1">
    <property type="nucleotide sequence ID" value="XM_065949896.1"/>
</dbReference>
<dbReference type="CTD" id="20301"/>
<dbReference type="FunCoup" id="A0A3Q3G0Q3">
    <property type="interactions" value="582"/>
</dbReference>
<evidence type="ECO:0000313" key="4">
    <source>
        <dbReference type="Ensembl" id="ENSLBEP00000024663.1"/>
    </source>
</evidence>
<evidence type="ECO:0000259" key="3">
    <source>
        <dbReference type="Pfam" id="PF00048"/>
    </source>
</evidence>
<sequence>MDVKVFFVAVCLLAFVITAIDAAGIPKCCINTQKEISASMLRRVRKWKVQKHNSACDIDALILHVKNRRKPICVDISLRKFLLKLAGRS</sequence>
<reference evidence="4" key="2">
    <citation type="submission" date="2025-09" db="UniProtKB">
        <authorList>
            <consortium name="Ensembl"/>
        </authorList>
    </citation>
    <scope>IDENTIFICATION</scope>
</reference>
<accession>A0A3Q3G0Q3</accession>
<dbReference type="Proteomes" id="UP000261660">
    <property type="component" value="Unplaced"/>
</dbReference>
<dbReference type="GO" id="GO:0005615">
    <property type="term" value="C:extracellular space"/>
    <property type="evidence" value="ECO:0007669"/>
    <property type="project" value="UniProtKB-KW"/>
</dbReference>
<evidence type="ECO:0000256" key="2">
    <source>
        <dbReference type="SAM" id="SignalP"/>
    </source>
</evidence>
<keyword evidence="1" id="KW-0202">Cytokine</keyword>
<keyword evidence="5" id="KW-1185">Reference proteome</keyword>
<organism evidence="4 5">
    <name type="scientific">Labrus bergylta</name>
    <name type="common">ballan wrasse</name>
    <dbReference type="NCBI Taxonomy" id="56723"/>
    <lineage>
        <taxon>Eukaryota</taxon>
        <taxon>Metazoa</taxon>
        <taxon>Chordata</taxon>
        <taxon>Craniata</taxon>
        <taxon>Vertebrata</taxon>
        <taxon>Euteleostomi</taxon>
        <taxon>Actinopterygii</taxon>
        <taxon>Neopterygii</taxon>
        <taxon>Teleostei</taxon>
        <taxon>Neoteleostei</taxon>
        <taxon>Acanthomorphata</taxon>
        <taxon>Eupercaria</taxon>
        <taxon>Labriformes</taxon>
        <taxon>Labridae</taxon>
        <taxon>Labrus</taxon>
    </lineage>
</organism>
<feature type="chain" id="PRO_5018685748" description="Chemokine interleukin-8-like domain-containing protein" evidence="2">
    <location>
        <begin position="23"/>
        <end position="89"/>
    </location>
</feature>
<dbReference type="GO" id="GO:0006955">
    <property type="term" value="P:immune response"/>
    <property type="evidence" value="ECO:0007669"/>
    <property type="project" value="InterPro"/>
</dbReference>
<dbReference type="AlphaFoldDB" id="A0A3Q3G0Q3"/>
<dbReference type="GeneID" id="136177297"/>
<dbReference type="InterPro" id="IPR036048">
    <property type="entry name" value="Interleukin_8-like_sf"/>
</dbReference>
<protein>
    <recommendedName>
        <fullName evidence="3">Chemokine interleukin-8-like domain-containing protein</fullName>
    </recommendedName>
</protein>
<reference evidence="4" key="1">
    <citation type="submission" date="2025-08" db="UniProtKB">
        <authorList>
            <consortium name="Ensembl"/>
        </authorList>
    </citation>
    <scope>IDENTIFICATION</scope>
</reference>
<dbReference type="Pfam" id="PF00048">
    <property type="entry name" value="IL8"/>
    <property type="match status" value="1"/>
</dbReference>
<proteinExistence type="predicted"/>
<dbReference type="SUPFAM" id="SSF54117">
    <property type="entry name" value="Interleukin 8-like chemokines"/>
    <property type="match status" value="1"/>
</dbReference>
<dbReference type="GO" id="GO:0008009">
    <property type="term" value="F:chemokine activity"/>
    <property type="evidence" value="ECO:0007669"/>
    <property type="project" value="InterPro"/>
</dbReference>
<dbReference type="Gene3D" id="2.40.50.40">
    <property type="match status" value="1"/>
</dbReference>
<dbReference type="InterPro" id="IPR001811">
    <property type="entry name" value="Chemokine_IL8-like_dom"/>
</dbReference>
<dbReference type="Ensembl" id="ENSLBET00000025927.1">
    <property type="protein sequence ID" value="ENSLBEP00000024663.1"/>
    <property type="gene ID" value="ENSLBEG00000018867.1"/>
</dbReference>
<feature type="signal peptide" evidence="2">
    <location>
        <begin position="1"/>
        <end position="22"/>
    </location>
</feature>
<keyword evidence="2" id="KW-0732">Signal</keyword>
<evidence type="ECO:0000313" key="5">
    <source>
        <dbReference type="Proteomes" id="UP000261660"/>
    </source>
</evidence>